<name>A0A7R8WK91_9CRUS</name>
<organism evidence="2">
    <name type="scientific">Cyprideis torosa</name>
    <dbReference type="NCBI Taxonomy" id="163714"/>
    <lineage>
        <taxon>Eukaryota</taxon>
        <taxon>Metazoa</taxon>
        <taxon>Ecdysozoa</taxon>
        <taxon>Arthropoda</taxon>
        <taxon>Crustacea</taxon>
        <taxon>Oligostraca</taxon>
        <taxon>Ostracoda</taxon>
        <taxon>Podocopa</taxon>
        <taxon>Podocopida</taxon>
        <taxon>Cytherocopina</taxon>
        <taxon>Cytheroidea</taxon>
        <taxon>Cytherideidae</taxon>
        <taxon>Cyprideis</taxon>
    </lineage>
</organism>
<gene>
    <name evidence="2" type="ORF">CTOB1V02_LOCUS8429</name>
</gene>
<dbReference type="SUPFAM" id="SSF56281">
    <property type="entry name" value="Metallo-hydrolase/oxidoreductase"/>
    <property type="match status" value="1"/>
</dbReference>
<feature type="region of interest" description="Disordered" evidence="1">
    <location>
        <begin position="1"/>
        <end position="20"/>
    </location>
</feature>
<dbReference type="GO" id="GO:0005634">
    <property type="term" value="C:nucleus"/>
    <property type="evidence" value="ECO:0007669"/>
    <property type="project" value="TreeGrafter"/>
</dbReference>
<dbReference type="EMBL" id="OB662791">
    <property type="protein sequence ID" value="CAD7230571.1"/>
    <property type="molecule type" value="Genomic_DNA"/>
</dbReference>
<dbReference type="OrthoDB" id="527344at2759"/>
<proteinExistence type="predicted"/>
<dbReference type="AlphaFoldDB" id="A0A7R8WK91"/>
<dbReference type="Gene3D" id="3.60.15.10">
    <property type="entry name" value="Ribonuclease Z/Hydroxyacylglutathione hydrolase-like"/>
    <property type="match status" value="1"/>
</dbReference>
<sequence length="237" mass="25099">MTNEGQGESNMKTKSDDSTPDKIDVTAGYILHRVPCFGYVLQESSLPGSLDAKICKSLGVEPGPDFGRLKAGNSVTTEAGKVVQPSDVIGPPRPGRKLGFLGDTHDASPMAHLLLDVDLLVHEATLEDAMKEKALQTGHSTPSMAVRYALSVSAKRLALNHFSPRYKPLTGTPANDLSGPADYSKGAASGDESEVSSVDILKRDAEAALKSQDATAACQLIMADDYGEIDIPPLHNQ</sequence>
<feature type="compositionally biased region" description="Basic and acidic residues" evidence="1">
    <location>
        <begin position="11"/>
        <end position="20"/>
    </location>
</feature>
<dbReference type="PANTHER" id="PTHR46018">
    <property type="entry name" value="ZINC PHOSPHODIESTERASE ELAC PROTEIN 1"/>
    <property type="match status" value="1"/>
</dbReference>
<accession>A0A7R8WK91</accession>
<dbReference type="PANTHER" id="PTHR46018:SF2">
    <property type="entry name" value="ZINC PHOSPHODIESTERASE ELAC PROTEIN 1"/>
    <property type="match status" value="1"/>
</dbReference>
<evidence type="ECO:0000313" key="2">
    <source>
        <dbReference type="EMBL" id="CAD7230571.1"/>
    </source>
</evidence>
<reference evidence="2" key="1">
    <citation type="submission" date="2020-11" db="EMBL/GenBank/DDBJ databases">
        <authorList>
            <person name="Tran Van P."/>
        </authorList>
    </citation>
    <scope>NUCLEOTIDE SEQUENCE</scope>
</reference>
<feature type="region of interest" description="Disordered" evidence="1">
    <location>
        <begin position="168"/>
        <end position="196"/>
    </location>
</feature>
<evidence type="ECO:0000256" key="1">
    <source>
        <dbReference type="SAM" id="MobiDB-lite"/>
    </source>
</evidence>
<dbReference type="InterPro" id="IPR036866">
    <property type="entry name" value="RibonucZ/Hydroxyglut_hydro"/>
</dbReference>
<feature type="compositionally biased region" description="Polar residues" evidence="1">
    <location>
        <begin position="1"/>
        <end position="10"/>
    </location>
</feature>
<dbReference type="GO" id="GO:0042781">
    <property type="term" value="F:3'-tRNA processing endoribonuclease activity"/>
    <property type="evidence" value="ECO:0007669"/>
    <property type="project" value="TreeGrafter"/>
</dbReference>
<protein>
    <submittedName>
        <fullName evidence="2">Uncharacterized protein</fullName>
    </submittedName>
</protein>